<feature type="transmembrane region" description="Helical" evidence="7">
    <location>
        <begin position="631"/>
        <end position="651"/>
    </location>
</feature>
<evidence type="ECO:0000259" key="8">
    <source>
        <dbReference type="Pfam" id="PF01180"/>
    </source>
</evidence>
<evidence type="ECO:0000256" key="2">
    <source>
        <dbReference type="ARBA" id="ARBA00004725"/>
    </source>
</evidence>
<evidence type="ECO:0000256" key="3">
    <source>
        <dbReference type="ARBA" id="ARBA00022630"/>
    </source>
</evidence>
<feature type="domain" description="Dihydroorotate dehydrogenase catalytic" evidence="8">
    <location>
        <begin position="268"/>
        <end position="343"/>
    </location>
</feature>
<keyword evidence="5" id="KW-0665">Pyrimidine biosynthesis</keyword>
<dbReference type="RefSeq" id="WP_113034185.1">
    <property type="nucleotide sequence ID" value="NZ_QMFB01000019.1"/>
</dbReference>
<keyword evidence="7" id="KW-0812">Transmembrane</keyword>
<dbReference type="GO" id="GO:0004152">
    <property type="term" value="F:dihydroorotate dehydrogenase activity"/>
    <property type="evidence" value="ECO:0007669"/>
    <property type="project" value="TreeGrafter"/>
</dbReference>
<evidence type="ECO:0000256" key="6">
    <source>
        <dbReference type="ARBA" id="ARBA00023002"/>
    </source>
</evidence>
<feature type="transmembrane region" description="Helical" evidence="7">
    <location>
        <begin position="477"/>
        <end position="495"/>
    </location>
</feature>
<dbReference type="InterPro" id="IPR050074">
    <property type="entry name" value="DHO_dehydrogenase"/>
</dbReference>
<evidence type="ECO:0000256" key="1">
    <source>
        <dbReference type="ARBA" id="ARBA00001917"/>
    </source>
</evidence>
<proteinExistence type="predicted"/>
<accession>A0A329MBM7</accession>
<feature type="transmembrane region" description="Helical" evidence="7">
    <location>
        <begin position="451"/>
        <end position="471"/>
    </location>
</feature>
<dbReference type="OrthoDB" id="9802377at2"/>
<comment type="caution">
    <text evidence="9">The sequence shown here is derived from an EMBL/GenBank/DDBJ whole genome shotgun (WGS) entry which is preliminary data.</text>
</comment>
<dbReference type="PANTHER" id="PTHR48109:SF4">
    <property type="entry name" value="DIHYDROOROTATE DEHYDROGENASE (QUINONE), MITOCHONDRIAL"/>
    <property type="match status" value="1"/>
</dbReference>
<keyword evidence="7" id="KW-0472">Membrane</keyword>
<evidence type="ECO:0000256" key="7">
    <source>
        <dbReference type="SAM" id="Phobius"/>
    </source>
</evidence>
<dbReference type="InterPro" id="IPR013785">
    <property type="entry name" value="Aldolase_TIM"/>
</dbReference>
<feature type="transmembrane region" description="Helical" evidence="7">
    <location>
        <begin position="420"/>
        <end position="439"/>
    </location>
</feature>
<reference evidence="9 10" key="1">
    <citation type="journal article" date="2009" name="Int. J. Syst. Evol. Microbiol.">
        <title>Paenibacillus contaminans sp. nov., isolated from a contaminated laboratory plate.</title>
        <authorList>
            <person name="Chou J.H."/>
            <person name="Lee J.H."/>
            <person name="Lin M.C."/>
            <person name="Chang P.S."/>
            <person name="Arun A.B."/>
            <person name="Young C.C."/>
            <person name="Chen W.M."/>
        </authorList>
    </citation>
    <scope>NUCLEOTIDE SEQUENCE [LARGE SCALE GENOMIC DNA]</scope>
    <source>
        <strain evidence="9 10">CKOBP-6</strain>
    </source>
</reference>
<feature type="transmembrane region" description="Helical" evidence="7">
    <location>
        <begin position="603"/>
        <end position="625"/>
    </location>
</feature>
<feature type="transmembrane region" description="Helical" evidence="7">
    <location>
        <begin position="363"/>
        <end position="384"/>
    </location>
</feature>
<organism evidence="9 10">
    <name type="scientific">Paenibacillus contaminans</name>
    <dbReference type="NCBI Taxonomy" id="450362"/>
    <lineage>
        <taxon>Bacteria</taxon>
        <taxon>Bacillati</taxon>
        <taxon>Bacillota</taxon>
        <taxon>Bacilli</taxon>
        <taxon>Bacillales</taxon>
        <taxon>Paenibacillaceae</taxon>
        <taxon>Paenibacillus</taxon>
    </lineage>
</organism>
<evidence type="ECO:0000256" key="5">
    <source>
        <dbReference type="ARBA" id="ARBA00022975"/>
    </source>
</evidence>
<feature type="transmembrane region" description="Helical" evidence="7">
    <location>
        <begin position="516"/>
        <end position="539"/>
    </location>
</feature>
<dbReference type="GO" id="GO:0009220">
    <property type="term" value="P:pyrimidine ribonucleotide biosynthetic process"/>
    <property type="evidence" value="ECO:0007669"/>
    <property type="project" value="TreeGrafter"/>
</dbReference>
<dbReference type="SUPFAM" id="SSF51395">
    <property type="entry name" value="FMN-linked oxidoreductases"/>
    <property type="match status" value="1"/>
</dbReference>
<keyword evidence="3" id="KW-0285">Flavoprotein</keyword>
<keyword evidence="7" id="KW-1133">Transmembrane helix</keyword>
<gene>
    <name evidence="9" type="ORF">DQG23_27215</name>
</gene>
<dbReference type="PANTHER" id="PTHR48109">
    <property type="entry name" value="DIHYDROOROTATE DEHYDROGENASE (QUINONE), MITOCHONDRIAL-RELATED"/>
    <property type="match status" value="1"/>
</dbReference>
<comment type="cofactor">
    <cofactor evidence="1">
        <name>FMN</name>
        <dbReference type="ChEBI" id="CHEBI:58210"/>
    </cofactor>
</comment>
<dbReference type="AlphaFoldDB" id="A0A329MBM7"/>
<keyword evidence="6" id="KW-0560">Oxidoreductase</keyword>
<keyword evidence="10" id="KW-1185">Reference proteome</keyword>
<dbReference type="GO" id="GO:0005737">
    <property type="term" value="C:cytoplasm"/>
    <property type="evidence" value="ECO:0007669"/>
    <property type="project" value="InterPro"/>
</dbReference>
<dbReference type="Pfam" id="PF01180">
    <property type="entry name" value="DHO_dh"/>
    <property type="match status" value="1"/>
</dbReference>
<evidence type="ECO:0000256" key="4">
    <source>
        <dbReference type="ARBA" id="ARBA00022643"/>
    </source>
</evidence>
<dbReference type="InterPro" id="IPR005720">
    <property type="entry name" value="Dihydroorotate_DH_cat"/>
</dbReference>
<evidence type="ECO:0000313" key="10">
    <source>
        <dbReference type="Proteomes" id="UP000250369"/>
    </source>
</evidence>
<evidence type="ECO:0000313" key="9">
    <source>
        <dbReference type="EMBL" id="RAV17334.1"/>
    </source>
</evidence>
<dbReference type="Proteomes" id="UP000250369">
    <property type="component" value="Unassembled WGS sequence"/>
</dbReference>
<name>A0A329MBM7_9BACL</name>
<keyword evidence="4" id="KW-0288">FMN</keyword>
<dbReference type="Gene3D" id="3.20.20.70">
    <property type="entry name" value="Aldolase class I"/>
    <property type="match status" value="1"/>
</dbReference>
<protein>
    <recommendedName>
        <fullName evidence="8">Dihydroorotate dehydrogenase catalytic domain-containing protein</fullName>
    </recommendedName>
</protein>
<dbReference type="GO" id="GO:0006207">
    <property type="term" value="P:'de novo' pyrimidine nucleobase biosynthetic process"/>
    <property type="evidence" value="ECO:0007669"/>
    <property type="project" value="TreeGrafter"/>
</dbReference>
<comment type="pathway">
    <text evidence="2">Pyrimidine metabolism; UMP biosynthesis via de novo pathway.</text>
</comment>
<dbReference type="EMBL" id="QMFB01000019">
    <property type="protein sequence ID" value="RAV17334.1"/>
    <property type="molecule type" value="Genomic_DNA"/>
</dbReference>
<sequence>MPDWSYQTLFRPLLFKLPARTARDLTLGAMGALSRLPGGALVIRTLGHAELPPILQTPLAGIPLQSPVGLSGELDVHGTGRKALSQFGIGHIEIGPVTAQAIEDDRPIIRDEAAETILYPNLYVNDGLDAIIGRLDKEHAHLPDSSSEEAGAPQIGKSAKRLPYLFRLAHMPGLNPEDALAEQKTTITKLAPYARGFIIDATVERDWTSEQTASFLAQIREAARLAAPERPVLLYVPLDCPFGKLKELLRIVRDERFDGISVGDFIRTEVGDIIGLTGKQRCIELLRTISGTIGSSVPILASAGVHEPQDAMDLLEAGAAAVQLHSGFVYSGPGLAKRINEAIVYDRVRSKPAPAAHSFWRDWGWMCLLGLGMVIGGILAWWIAATSVILPYDAAYLNMNQTMLAQLNRRLLPFMSHDRVTLAGTMMSIGILYGLFGWFGLRNRLHWAKTALFTSGAVGFSSFFLFLGYGYFDPLHALVAVILLPMFLMSMRTRADQPSRKPPNRFNDPRWRRAQWGQLLLVTLGFSLATGGIVIAWIGMNDVFVPQDLAFLCTTPEMLTQLNVRLVPLIAHDRAGFGGALFSNAIAILAAALWGINQGERWLWWTLLIGGLPGFAAGFGVHLAIGYTDLLHLSPAIFAFALYVGGLALLYPYMVKRKPVAEPLSPTLR</sequence>
<feature type="transmembrane region" description="Helical" evidence="7">
    <location>
        <begin position="575"/>
        <end position="596"/>
    </location>
</feature>